<proteinExistence type="predicted"/>
<dbReference type="EMBL" id="CM042030">
    <property type="protein sequence ID" value="KAI3786605.1"/>
    <property type="molecule type" value="Genomic_DNA"/>
</dbReference>
<accession>A0ACB9GUH1</accession>
<name>A0ACB9GUH1_9ASTR</name>
<organism evidence="1 2">
    <name type="scientific">Smallanthus sonchifolius</name>
    <dbReference type="NCBI Taxonomy" id="185202"/>
    <lineage>
        <taxon>Eukaryota</taxon>
        <taxon>Viridiplantae</taxon>
        <taxon>Streptophyta</taxon>
        <taxon>Embryophyta</taxon>
        <taxon>Tracheophyta</taxon>
        <taxon>Spermatophyta</taxon>
        <taxon>Magnoliopsida</taxon>
        <taxon>eudicotyledons</taxon>
        <taxon>Gunneridae</taxon>
        <taxon>Pentapetalae</taxon>
        <taxon>asterids</taxon>
        <taxon>campanulids</taxon>
        <taxon>Asterales</taxon>
        <taxon>Asteraceae</taxon>
        <taxon>Asteroideae</taxon>
        <taxon>Heliantheae alliance</taxon>
        <taxon>Millerieae</taxon>
        <taxon>Smallanthus</taxon>
    </lineage>
</organism>
<comment type="caution">
    <text evidence="1">The sequence shown here is derived from an EMBL/GenBank/DDBJ whole genome shotgun (WGS) entry which is preliminary data.</text>
</comment>
<keyword evidence="2" id="KW-1185">Reference proteome</keyword>
<protein>
    <submittedName>
        <fullName evidence="1">Uncharacterized protein</fullName>
    </submittedName>
</protein>
<evidence type="ECO:0000313" key="1">
    <source>
        <dbReference type="EMBL" id="KAI3786605.1"/>
    </source>
</evidence>
<gene>
    <name evidence="1" type="ORF">L1987_40413</name>
</gene>
<reference evidence="1 2" key="2">
    <citation type="journal article" date="2022" name="Mol. Ecol. Resour.">
        <title>The genomes of chicory, endive, great burdock and yacon provide insights into Asteraceae paleo-polyploidization history and plant inulin production.</title>
        <authorList>
            <person name="Fan W."/>
            <person name="Wang S."/>
            <person name="Wang H."/>
            <person name="Wang A."/>
            <person name="Jiang F."/>
            <person name="Liu H."/>
            <person name="Zhao H."/>
            <person name="Xu D."/>
            <person name="Zhang Y."/>
        </authorList>
    </citation>
    <scope>NUCLEOTIDE SEQUENCE [LARGE SCALE GENOMIC DNA]</scope>
    <source>
        <strain evidence="2">cv. Yunnan</strain>
        <tissue evidence="1">Leaves</tissue>
    </source>
</reference>
<reference evidence="2" key="1">
    <citation type="journal article" date="2022" name="Mol. Ecol. Resour.">
        <title>The genomes of chicory, endive, great burdock and yacon provide insights into Asteraceae palaeo-polyploidization history and plant inulin production.</title>
        <authorList>
            <person name="Fan W."/>
            <person name="Wang S."/>
            <person name="Wang H."/>
            <person name="Wang A."/>
            <person name="Jiang F."/>
            <person name="Liu H."/>
            <person name="Zhao H."/>
            <person name="Xu D."/>
            <person name="Zhang Y."/>
        </authorList>
    </citation>
    <scope>NUCLEOTIDE SEQUENCE [LARGE SCALE GENOMIC DNA]</scope>
    <source>
        <strain evidence="2">cv. Yunnan</strain>
    </source>
</reference>
<dbReference type="Proteomes" id="UP001056120">
    <property type="component" value="Linkage Group LG13"/>
</dbReference>
<evidence type="ECO:0000313" key="2">
    <source>
        <dbReference type="Proteomes" id="UP001056120"/>
    </source>
</evidence>
<sequence>MVATICDLKARVLSLEHLVGNILKVNDAQQALLVTQHSQLLVQQLQIESLNATLEKVLKQLAAQGESSRRQETLIIPEYDDDDTEGTHGRDEQPIASSMPSVSIAGDSTTHRESGGDGHKEDFQQKQVDENIREKVDKETIECLIDLNSVLIDDWVSDTEDAEIEF</sequence>